<dbReference type="EMBL" id="BAAAPO010000056">
    <property type="protein sequence ID" value="GAA1807786.1"/>
    <property type="molecule type" value="Genomic_DNA"/>
</dbReference>
<accession>A0ABN2M337</accession>
<organism evidence="2 3">
    <name type="scientific">Nostocoides veronense</name>
    <dbReference type="NCBI Taxonomy" id="330836"/>
    <lineage>
        <taxon>Bacteria</taxon>
        <taxon>Bacillati</taxon>
        <taxon>Actinomycetota</taxon>
        <taxon>Actinomycetes</taxon>
        <taxon>Micrococcales</taxon>
        <taxon>Intrasporangiaceae</taxon>
        <taxon>Nostocoides</taxon>
    </lineage>
</organism>
<dbReference type="Proteomes" id="UP001499938">
    <property type="component" value="Unassembled WGS sequence"/>
</dbReference>
<dbReference type="SUPFAM" id="SSF159888">
    <property type="entry name" value="YdhG-like"/>
    <property type="match status" value="1"/>
</dbReference>
<reference evidence="2 3" key="1">
    <citation type="journal article" date="2019" name="Int. J. Syst. Evol. Microbiol.">
        <title>The Global Catalogue of Microorganisms (GCM) 10K type strain sequencing project: providing services to taxonomists for standard genome sequencing and annotation.</title>
        <authorList>
            <consortium name="The Broad Institute Genomics Platform"/>
            <consortium name="The Broad Institute Genome Sequencing Center for Infectious Disease"/>
            <person name="Wu L."/>
            <person name="Ma J."/>
        </authorList>
    </citation>
    <scope>NUCLEOTIDE SEQUENCE [LARGE SCALE GENOMIC DNA]</scope>
    <source>
        <strain evidence="2 3">JCM 15592</strain>
    </source>
</reference>
<dbReference type="InterPro" id="IPR014922">
    <property type="entry name" value="YdhG-like"/>
</dbReference>
<feature type="domain" description="YdhG-like" evidence="1">
    <location>
        <begin position="17"/>
        <end position="109"/>
    </location>
</feature>
<dbReference type="RefSeq" id="WP_344088404.1">
    <property type="nucleotide sequence ID" value="NZ_BAAAPO010000056.1"/>
</dbReference>
<proteinExistence type="predicted"/>
<protein>
    <recommendedName>
        <fullName evidence="1">YdhG-like domain-containing protein</fullName>
    </recommendedName>
</protein>
<name>A0ABN2M337_9MICO</name>
<sequence>MIGEVTAYLDGLDADRAAALRRVLAIVAEEAPETQEGKSYGMPALKVAGKPLISVIATKTHLSLFPFSGEIVERVADRLPGFSLSKGTIRFQVDQPLPDDVIRDIVRARLAQIGA</sequence>
<comment type="caution">
    <text evidence="2">The sequence shown here is derived from an EMBL/GenBank/DDBJ whole genome shotgun (WGS) entry which is preliminary data.</text>
</comment>
<dbReference type="Pfam" id="PF08818">
    <property type="entry name" value="DUF1801"/>
    <property type="match status" value="1"/>
</dbReference>
<evidence type="ECO:0000313" key="3">
    <source>
        <dbReference type="Proteomes" id="UP001499938"/>
    </source>
</evidence>
<dbReference type="Gene3D" id="3.90.1150.200">
    <property type="match status" value="1"/>
</dbReference>
<evidence type="ECO:0000259" key="1">
    <source>
        <dbReference type="Pfam" id="PF08818"/>
    </source>
</evidence>
<evidence type="ECO:0000313" key="2">
    <source>
        <dbReference type="EMBL" id="GAA1807786.1"/>
    </source>
</evidence>
<keyword evidence="3" id="KW-1185">Reference proteome</keyword>
<gene>
    <name evidence="2" type="ORF">GCM10009811_34010</name>
</gene>